<keyword evidence="6" id="KW-0564">Palmitate</keyword>
<organism evidence="12 13">
    <name type="scientific">Chrysophaeum taylorii</name>
    <dbReference type="NCBI Taxonomy" id="2483200"/>
    <lineage>
        <taxon>Eukaryota</taxon>
        <taxon>Sar</taxon>
        <taxon>Stramenopiles</taxon>
        <taxon>Ochrophyta</taxon>
        <taxon>Pelagophyceae</taxon>
        <taxon>Pelagomonadales</taxon>
        <taxon>Pelagomonadaceae</taxon>
        <taxon>Chrysophaeum</taxon>
    </lineage>
</organism>
<dbReference type="Pfam" id="PF01529">
    <property type="entry name" value="DHHC"/>
    <property type="match status" value="1"/>
</dbReference>
<dbReference type="PANTHER" id="PTHR22883">
    <property type="entry name" value="ZINC FINGER DHHC DOMAIN CONTAINING PROTEIN"/>
    <property type="match status" value="1"/>
</dbReference>
<keyword evidence="2 10" id="KW-0808">Transferase</keyword>
<sequence length="292" mass="32531">MRARFLNTYGRHRPRCKGWCLAPEVDSEHNAVPASVLLIVIPTGLFVLLVPFPTYWILESIAIALLVLSLVYLILAMYTEPGILPTEAISERRPEDARRPRVTHVVVEGKRHELGAFRAKMCRQTENCVEEFDHYCPWVGNAVGRRNYRYFIAFVTTVSFLALVVGASSCIHLSAVKFGSGQSEADEREPVLGSSWGEVILMVLVAYTIIVLCSVCGLVCFHLRLIAINQTTNENIRGIYFSHKNPHDLGACRNCINFALRPVPRSRVISFIGGSGDAVTRVPTTDEGIEMI</sequence>
<evidence type="ECO:0000256" key="9">
    <source>
        <dbReference type="ARBA" id="ARBA00048048"/>
    </source>
</evidence>
<keyword evidence="4 10" id="KW-1133">Transmembrane helix</keyword>
<dbReference type="PROSITE" id="PS50216">
    <property type="entry name" value="DHHC"/>
    <property type="match status" value="1"/>
</dbReference>
<comment type="subcellular location">
    <subcellularLocation>
        <location evidence="1">Endomembrane system</location>
        <topology evidence="1">Multi-pass membrane protein</topology>
    </subcellularLocation>
</comment>
<feature type="domain" description="Palmitoyltransferase DHHC" evidence="11">
    <location>
        <begin position="118"/>
        <end position="237"/>
    </location>
</feature>
<dbReference type="InterPro" id="IPR039859">
    <property type="entry name" value="PFA4/ZDH16/20/ERF2-like"/>
</dbReference>
<feature type="transmembrane region" description="Helical" evidence="10">
    <location>
        <begin position="195"/>
        <end position="221"/>
    </location>
</feature>
<evidence type="ECO:0000256" key="6">
    <source>
        <dbReference type="ARBA" id="ARBA00023139"/>
    </source>
</evidence>
<keyword evidence="8 10" id="KW-0012">Acyltransferase</keyword>
<evidence type="ECO:0000256" key="10">
    <source>
        <dbReference type="RuleBase" id="RU079119"/>
    </source>
</evidence>
<accession>A0AAD7UFJ7</accession>
<evidence type="ECO:0000313" key="13">
    <source>
        <dbReference type="Proteomes" id="UP001230188"/>
    </source>
</evidence>
<dbReference type="PANTHER" id="PTHR22883:SF43">
    <property type="entry name" value="PALMITOYLTRANSFERASE APP"/>
    <property type="match status" value="1"/>
</dbReference>
<comment type="catalytic activity">
    <reaction evidence="9 10">
        <text>L-cysteinyl-[protein] + hexadecanoyl-CoA = S-hexadecanoyl-L-cysteinyl-[protein] + CoA</text>
        <dbReference type="Rhea" id="RHEA:36683"/>
        <dbReference type="Rhea" id="RHEA-COMP:10131"/>
        <dbReference type="Rhea" id="RHEA-COMP:11032"/>
        <dbReference type="ChEBI" id="CHEBI:29950"/>
        <dbReference type="ChEBI" id="CHEBI:57287"/>
        <dbReference type="ChEBI" id="CHEBI:57379"/>
        <dbReference type="ChEBI" id="CHEBI:74151"/>
        <dbReference type="EC" id="2.3.1.225"/>
    </reaction>
</comment>
<dbReference type="GO" id="GO:0005794">
    <property type="term" value="C:Golgi apparatus"/>
    <property type="evidence" value="ECO:0007669"/>
    <property type="project" value="TreeGrafter"/>
</dbReference>
<comment type="similarity">
    <text evidence="10">Belongs to the DHHC palmitoyltransferase family.</text>
</comment>
<keyword evidence="7" id="KW-0449">Lipoprotein</keyword>
<feature type="transmembrane region" description="Helical" evidence="10">
    <location>
        <begin position="150"/>
        <end position="175"/>
    </location>
</feature>
<dbReference type="GO" id="GO:0006612">
    <property type="term" value="P:protein targeting to membrane"/>
    <property type="evidence" value="ECO:0007669"/>
    <property type="project" value="TreeGrafter"/>
</dbReference>
<evidence type="ECO:0000259" key="11">
    <source>
        <dbReference type="Pfam" id="PF01529"/>
    </source>
</evidence>
<keyword evidence="5 10" id="KW-0472">Membrane</keyword>
<feature type="transmembrane region" description="Helical" evidence="10">
    <location>
        <begin position="56"/>
        <end position="75"/>
    </location>
</feature>
<protein>
    <recommendedName>
        <fullName evidence="10">Palmitoyltransferase</fullName>
        <ecNumber evidence="10">2.3.1.225</ecNumber>
    </recommendedName>
</protein>
<comment type="caution">
    <text evidence="12">The sequence shown here is derived from an EMBL/GenBank/DDBJ whole genome shotgun (WGS) entry which is preliminary data.</text>
</comment>
<evidence type="ECO:0000256" key="4">
    <source>
        <dbReference type="ARBA" id="ARBA00022989"/>
    </source>
</evidence>
<name>A0AAD7UFJ7_9STRA</name>
<evidence type="ECO:0000256" key="5">
    <source>
        <dbReference type="ARBA" id="ARBA00023136"/>
    </source>
</evidence>
<evidence type="ECO:0000256" key="3">
    <source>
        <dbReference type="ARBA" id="ARBA00022692"/>
    </source>
</evidence>
<dbReference type="Proteomes" id="UP001230188">
    <property type="component" value="Unassembled WGS sequence"/>
</dbReference>
<dbReference type="InterPro" id="IPR001594">
    <property type="entry name" value="Palmitoyltrfase_DHHC"/>
</dbReference>
<dbReference type="EMBL" id="JAQMWT010000337">
    <property type="protein sequence ID" value="KAJ8604225.1"/>
    <property type="molecule type" value="Genomic_DNA"/>
</dbReference>
<reference evidence="12" key="1">
    <citation type="submission" date="2023-01" db="EMBL/GenBank/DDBJ databases">
        <title>Metagenome sequencing of chrysophaentin producing Chrysophaeum taylorii.</title>
        <authorList>
            <person name="Davison J."/>
            <person name="Bewley C."/>
        </authorList>
    </citation>
    <scope>NUCLEOTIDE SEQUENCE</scope>
    <source>
        <strain evidence="12">NIES-1699</strain>
    </source>
</reference>
<comment type="domain">
    <text evidence="10">The DHHC domain is required for palmitoyltransferase activity.</text>
</comment>
<evidence type="ECO:0000313" key="12">
    <source>
        <dbReference type="EMBL" id="KAJ8604225.1"/>
    </source>
</evidence>
<feature type="transmembrane region" description="Helical" evidence="10">
    <location>
        <begin position="31"/>
        <end position="50"/>
    </location>
</feature>
<proteinExistence type="inferred from homology"/>
<dbReference type="EC" id="2.3.1.225" evidence="10"/>
<keyword evidence="3 10" id="KW-0812">Transmembrane</keyword>
<dbReference type="GO" id="GO:0005783">
    <property type="term" value="C:endoplasmic reticulum"/>
    <property type="evidence" value="ECO:0007669"/>
    <property type="project" value="TreeGrafter"/>
</dbReference>
<evidence type="ECO:0000256" key="1">
    <source>
        <dbReference type="ARBA" id="ARBA00004127"/>
    </source>
</evidence>
<dbReference type="GO" id="GO:0019706">
    <property type="term" value="F:protein-cysteine S-palmitoyltransferase activity"/>
    <property type="evidence" value="ECO:0007669"/>
    <property type="project" value="UniProtKB-EC"/>
</dbReference>
<evidence type="ECO:0000256" key="7">
    <source>
        <dbReference type="ARBA" id="ARBA00023288"/>
    </source>
</evidence>
<dbReference type="AlphaFoldDB" id="A0AAD7UFJ7"/>
<evidence type="ECO:0000256" key="8">
    <source>
        <dbReference type="ARBA" id="ARBA00023315"/>
    </source>
</evidence>
<gene>
    <name evidence="12" type="ORF">CTAYLR_009784</name>
</gene>
<keyword evidence="13" id="KW-1185">Reference proteome</keyword>
<evidence type="ECO:0000256" key="2">
    <source>
        <dbReference type="ARBA" id="ARBA00022679"/>
    </source>
</evidence>